<protein>
    <submittedName>
        <fullName evidence="1">TniQ family protein</fullName>
    </submittedName>
</protein>
<sequence>MGRDGARRLCKDFGISWHALLRGDAQAVRDVARLGSADPEALLPLAFRRIEGERLVHRGMVLQKGMVAGRRLRFCPACLESDVSSGRGRPEARAWRRSEWLLADVASCSEHGVELNELGSLPVKVAEDFSRAVAAALPLLSEAVRSAIPCPASGFERHVLRRLSGIDPTDPGEAWLHGVPLFAAIRFCEVVGAVALEGIGAPERKLRDKGTRRRQAAGYEIAAGGPQAFRDFLSRLQRAQGRGTAKPGPQAVFGRLYLWLNHAPRDPAYDAFREVLREHCMDTMALGPGDRIAPFGSPVPTRRLHSIRSAAMEYGINQVTLRRILFTTGVASPAQSDLTDDQVTFDADANKDFLRDLTSSLTLEEAAARVDASPGQLLALVDAGLVPTWIGSHVEGSNRHRFRPSDLDGFLGALRVRIDASSPADRPLAGIETAARRACRPPACVAALVLSGGLTRLGNSGQRVGYRSVLVDPGEVRTALVPEEEGDLSLAAVRNATGIARHVLAALVRSGILVGRSARHPVNGTTRFLVPPADLERFRATYVPLASLAAGCEVTPQLLKRRLDASGVEPALDPAVAKAVIYRRVDIPDLASLDLRPWPSGKRRSAPRRV</sequence>
<name>A0ACD4NRU5_9HYPH</name>
<organism evidence="1 2">
    <name type="scientific">Antarcticirhabdus aurantiaca</name>
    <dbReference type="NCBI Taxonomy" id="2606717"/>
    <lineage>
        <taxon>Bacteria</taxon>
        <taxon>Pseudomonadati</taxon>
        <taxon>Pseudomonadota</taxon>
        <taxon>Alphaproteobacteria</taxon>
        <taxon>Hyphomicrobiales</taxon>
        <taxon>Aurantimonadaceae</taxon>
        <taxon>Antarcticirhabdus</taxon>
    </lineage>
</organism>
<accession>A0ACD4NRU5</accession>
<reference evidence="1" key="1">
    <citation type="submission" date="2022-11" db="EMBL/GenBank/DDBJ databases">
        <title>beta-Carotene-producing bacterium, Jeongeuplla avenae sp. nov., alleviates the salt stress of Arabidopsis seedlings.</title>
        <authorList>
            <person name="Jiang L."/>
            <person name="Lee J."/>
        </authorList>
    </citation>
    <scope>NUCLEOTIDE SEQUENCE</scope>
    <source>
        <strain evidence="1">DY_R2A_6</strain>
    </source>
</reference>
<gene>
    <name evidence="1" type="ORF">OXU80_04105</name>
</gene>
<evidence type="ECO:0000313" key="1">
    <source>
        <dbReference type="EMBL" id="WAJ29428.1"/>
    </source>
</evidence>
<evidence type="ECO:0000313" key="2">
    <source>
        <dbReference type="Proteomes" id="UP001163223"/>
    </source>
</evidence>
<dbReference type="Proteomes" id="UP001163223">
    <property type="component" value="Chromosome"/>
</dbReference>
<dbReference type="EMBL" id="CP113520">
    <property type="protein sequence ID" value="WAJ29428.1"/>
    <property type="molecule type" value="Genomic_DNA"/>
</dbReference>
<keyword evidence="2" id="KW-1185">Reference proteome</keyword>
<proteinExistence type="predicted"/>